<feature type="coiled-coil region" evidence="1">
    <location>
        <begin position="273"/>
        <end position="342"/>
    </location>
</feature>
<evidence type="ECO:0000313" key="4">
    <source>
        <dbReference type="Proteomes" id="UP000694050"/>
    </source>
</evidence>
<dbReference type="EMBL" id="JAELUQ010000012">
    <property type="protein sequence ID" value="KAG7405638.1"/>
    <property type="molecule type" value="Genomic_DNA"/>
</dbReference>
<evidence type="ECO:0000256" key="2">
    <source>
        <dbReference type="SAM" id="MobiDB-lite"/>
    </source>
</evidence>
<evidence type="ECO:0000256" key="1">
    <source>
        <dbReference type="SAM" id="Coils"/>
    </source>
</evidence>
<accession>A0A8J5NJS4</accession>
<gene>
    <name evidence="3" type="ORF">Forpe1208_v015305</name>
</gene>
<proteinExistence type="predicted"/>
<feature type="compositionally biased region" description="Low complexity" evidence="2">
    <location>
        <begin position="145"/>
        <end position="155"/>
    </location>
</feature>
<protein>
    <submittedName>
        <fullName evidence="3">Uncharacterized protein</fullName>
    </submittedName>
</protein>
<dbReference type="Proteomes" id="UP000694050">
    <property type="component" value="Unassembled WGS sequence"/>
</dbReference>
<sequence length="469" mass="52987">MCYEAPPVPAPQNEHAKRTNELFAIFYEELGKWPWEVISFGPRKWGQKLVSDFTRLLSVDLPQTDGVTLEELIDYLHDHSAEHTMPQYRYQLSMRLIAKATKWLADKRELPSAQPHDSDSDSDSDGSILNEPQNVTRNKARARALHTATRTAPIRTARKRPIGYNERCYFQLHNVDGPEDDGAEDVGNQEIQEEVELEPVEPPAKRRLMVFFNFSPENTQELSKLMGHYITGPGDNPRNGSGNGEASRHSIPQRNAPGAGGKRLLDTPNQSLNEVQLAYADHLKREIAKLEEDISRTEANISNSSRRRVGYLETVRSSADVLEKATKEATEALQVVQHARARCEADAQVVEELRRMSTDNPGILTAEIVQNIEQNTPAQKEKREAELNLRNKEKRLNDLKTKIQMAEANADPLNSKISELSDVLHAKKNARRSLVAIHRLVAMGGKEMKETLGEKGLEEWAKEQSRSER</sequence>
<reference evidence="3" key="1">
    <citation type="submission" date="2021-04" db="EMBL/GenBank/DDBJ databases">
        <title>First draft genome resource for Brassicaceae pathogens Fusarium oxysporum f. sp. raphani and Fusarium oxysporum f. sp. rapae.</title>
        <authorList>
            <person name="Asai S."/>
        </authorList>
    </citation>
    <scope>NUCLEOTIDE SEQUENCE</scope>
    <source>
        <strain evidence="3">Tf1208</strain>
    </source>
</reference>
<feature type="coiled-coil region" evidence="1">
    <location>
        <begin position="382"/>
        <end position="416"/>
    </location>
</feature>
<dbReference type="AlphaFoldDB" id="A0A8J5NJS4"/>
<organism evidence="3 4">
    <name type="scientific">Fusarium oxysporum f. sp. rapae</name>
    <dbReference type="NCBI Taxonomy" id="485398"/>
    <lineage>
        <taxon>Eukaryota</taxon>
        <taxon>Fungi</taxon>
        <taxon>Dikarya</taxon>
        <taxon>Ascomycota</taxon>
        <taxon>Pezizomycotina</taxon>
        <taxon>Sordariomycetes</taxon>
        <taxon>Hypocreomycetidae</taxon>
        <taxon>Hypocreales</taxon>
        <taxon>Nectriaceae</taxon>
        <taxon>Fusarium</taxon>
        <taxon>Fusarium oxysporum species complex</taxon>
    </lineage>
</organism>
<feature type="region of interest" description="Disordered" evidence="2">
    <location>
        <begin position="229"/>
        <end position="267"/>
    </location>
</feature>
<comment type="caution">
    <text evidence="3">The sequence shown here is derived from an EMBL/GenBank/DDBJ whole genome shotgun (WGS) entry which is preliminary data.</text>
</comment>
<feature type="region of interest" description="Disordered" evidence="2">
    <location>
        <begin position="108"/>
        <end position="158"/>
    </location>
</feature>
<keyword evidence="1" id="KW-0175">Coiled coil</keyword>
<evidence type="ECO:0000313" key="3">
    <source>
        <dbReference type="EMBL" id="KAG7405638.1"/>
    </source>
</evidence>
<name>A0A8J5NJS4_FUSOX</name>